<accession>A0ABT6KN34</accession>
<feature type="signal peptide" evidence="1">
    <location>
        <begin position="1"/>
        <end position="24"/>
    </location>
</feature>
<dbReference type="PROSITE" id="PS51257">
    <property type="entry name" value="PROKAR_LIPOPROTEIN"/>
    <property type="match status" value="1"/>
</dbReference>
<keyword evidence="3" id="KW-1185">Reference proteome</keyword>
<dbReference type="Proteomes" id="UP001160142">
    <property type="component" value="Unassembled WGS sequence"/>
</dbReference>
<dbReference type="RefSeq" id="WP_322133183.1">
    <property type="nucleotide sequence ID" value="NZ_CP085036.1"/>
</dbReference>
<feature type="chain" id="PRO_5046626707" description="Lipoprotein" evidence="1">
    <location>
        <begin position="25"/>
        <end position="153"/>
    </location>
</feature>
<dbReference type="EMBL" id="JARXVQ010000001">
    <property type="protein sequence ID" value="MDH6180848.1"/>
    <property type="molecule type" value="Genomic_DNA"/>
</dbReference>
<keyword evidence="1" id="KW-0732">Signal</keyword>
<proteinExistence type="predicted"/>
<organism evidence="2 3">
    <name type="scientific">Antiquaquibacter oligotrophicus</name>
    <dbReference type="NCBI Taxonomy" id="2880260"/>
    <lineage>
        <taxon>Bacteria</taxon>
        <taxon>Bacillati</taxon>
        <taxon>Actinomycetota</taxon>
        <taxon>Actinomycetes</taxon>
        <taxon>Micrococcales</taxon>
        <taxon>Microbacteriaceae</taxon>
        <taxon>Antiquaquibacter</taxon>
    </lineage>
</organism>
<protein>
    <recommendedName>
        <fullName evidence="4">Lipoprotein</fullName>
    </recommendedName>
</protein>
<sequence>MRVGAARRAAIVAVLASAALVITACSSDVTPPSITATRSPTSTVPSQPDVAAIEALIYALEALEPYAGTPDAAEPTAERCAYLDTVAESLAAGAPLPEYSDLYSDIVRDTAFVARSCRNGPLDDVGRASAESARAGVVTILNQQQVMGNDTWH</sequence>
<evidence type="ECO:0000256" key="1">
    <source>
        <dbReference type="SAM" id="SignalP"/>
    </source>
</evidence>
<reference evidence="2 3" key="1">
    <citation type="submission" date="2023-04" db="EMBL/GenBank/DDBJ databases">
        <title>Genome Encyclopedia of Bacteria and Archaea VI: Functional Genomics of Type Strains.</title>
        <authorList>
            <person name="Whitman W."/>
        </authorList>
    </citation>
    <scope>NUCLEOTIDE SEQUENCE [LARGE SCALE GENOMIC DNA]</scope>
    <source>
        <strain evidence="2 3">SG_E_30_P1</strain>
    </source>
</reference>
<comment type="caution">
    <text evidence="2">The sequence shown here is derived from an EMBL/GenBank/DDBJ whole genome shotgun (WGS) entry which is preliminary data.</text>
</comment>
<name>A0ABT6KN34_9MICO</name>
<evidence type="ECO:0000313" key="3">
    <source>
        <dbReference type="Proteomes" id="UP001160142"/>
    </source>
</evidence>
<evidence type="ECO:0000313" key="2">
    <source>
        <dbReference type="EMBL" id="MDH6180848.1"/>
    </source>
</evidence>
<gene>
    <name evidence="2" type="ORF">M2152_001030</name>
</gene>
<evidence type="ECO:0008006" key="4">
    <source>
        <dbReference type="Google" id="ProtNLM"/>
    </source>
</evidence>